<dbReference type="AlphaFoldDB" id="A0A1Y5P894"/>
<dbReference type="Gene3D" id="2.40.160.210">
    <property type="entry name" value="Acyl-CoA thioesterase, double hotdog domain"/>
    <property type="match status" value="1"/>
</dbReference>
<sequence>MTAYDPKVTPYFERLGQQRFRATDSVQGAWNTTEQHIAPALGLLAHTVERDHTSRHDTPFQLARACYDILGTIPIADVDIEIRVLRPGRTIELVEATLSHNGRAAVVLRAWMLATRDTTTLAGTTPPPMPPRHDLKAWSATAIWPGLFVTTIDIRRREHHPGRAEFWLRPRVPLLAGEDVSPTARLLGVIDIANGITPRTSPREVAFPNLDLTAHLTRAPEGDWIGCSTTVTFGPDGFGTTHTALHDQAGYLGTSVQTLTVRP</sequence>
<dbReference type="InterPro" id="IPR049450">
    <property type="entry name" value="ACOT8-like_C"/>
</dbReference>
<accession>A0A1Y5P894</accession>
<dbReference type="InterPro" id="IPR042171">
    <property type="entry name" value="Acyl-CoA_hotdog"/>
</dbReference>
<evidence type="ECO:0000259" key="1">
    <source>
        <dbReference type="Pfam" id="PF13622"/>
    </source>
</evidence>
<feature type="domain" description="Acyl-CoA thioesterase-like C-terminal" evidence="2">
    <location>
        <begin position="155"/>
        <end position="261"/>
    </location>
</feature>
<dbReference type="Pfam" id="PF20789">
    <property type="entry name" value="4HBT_3C"/>
    <property type="match status" value="1"/>
</dbReference>
<proteinExistence type="predicted"/>
<gene>
    <name evidence="3" type="ORF">MIPYR_20444</name>
</gene>
<name>A0A1Y5P894_9MICO</name>
<dbReference type="InterPro" id="IPR049449">
    <property type="entry name" value="TesB_ACOT8-like_N"/>
</dbReference>
<reference evidence="3" key="1">
    <citation type="submission" date="2016-03" db="EMBL/GenBank/DDBJ databases">
        <authorList>
            <person name="Ploux O."/>
        </authorList>
    </citation>
    <scope>NUCLEOTIDE SEQUENCE</scope>
    <source>
        <strain evidence="3">UC1</strain>
    </source>
</reference>
<protein>
    <recommendedName>
        <fullName evidence="4">Thioesterase</fullName>
    </recommendedName>
</protein>
<dbReference type="EMBL" id="FLQR01000006">
    <property type="protein sequence ID" value="SBS72148.1"/>
    <property type="molecule type" value="Genomic_DNA"/>
</dbReference>
<evidence type="ECO:0000313" key="3">
    <source>
        <dbReference type="EMBL" id="SBS72148.1"/>
    </source>
</evidence>
<dbReference type="Pfam" id="PF13622">
    <property type="entry name" value="4HBT_3"/>
    <property type="match status" value="1"/>
</dbReference>
<dbReference type="InterPro" id="IPR029069">
    <property type="entry name" value="HotDog_dom_sf"/>
</dbReference>
<feature type="domain" description="Acyl-CoA thioesterase-like N-terminal HotDog" evidence="1">
    <location>
        <begin position="28"/>
        <end position="112"/>
    </location>
</feature>
<evidence type="ECO:0008006" key="4">
    <source>
        <dbReference type="Google" id="ProtNLM"/>
    </source>
</evidence>
<dbReference type="SUPFAM" id="SSF54637">
    <property type="entry name" value="Thioesterase/thiol ester dehydrase-isomerase"/>
    <property type="match status" value="1"/>
</dbReference>
<organism evidence="3">
    <name type="scientific">uncultured Microbacterium sp</name>
    <dbReference type="NCBI Taxonomy" id="191216"/>
    <lineage>
        <taxon>Bacteria</taxon>
        <taxon>Bacillati</taxon>
        <taxon>Actinomycetota</taxon>
        <taxon>Actinomycetes</taxon>
        <taxon>Micrococcales</taxon>
        <taxon>Microbacteriaceae</taxon>
        <taxon>Microbacterium</taxon>
        <taxon>environmental samples</taxon>
    </lineage>
</organism>
<evidence type="ECO:0000259" key="2">
    <source>
        <dbReference type="Pfam" id="PF20789"/>
    </source>
</evidence>